<organism evidence="4 5">
    <name type="scientific">Clostridium ragsdalei P11</name>
    <dbReference type="NCBI Taxonomy" id="1353534"/>
    <lineage>
        <taxon>Bacteria</taxon>
        <taxon>Bacillati</taxon>
        <taxon>Bacillota</taxon>
        <taxon>Clostridia</taxon>
        <taxon>Eubacteriales</taxon>
        <taxon>Clostridiaceae</taxon>
        <taxon>Clostridium</taxon>
    </lineage>
</organism>
<dbReference type="Proteomes" id="UP000093954">
    <property type="component" value="Unassembled WGS sequence"/>
</dbReference>
<keyword evidence="2" id="KW-0288">FMN</keyword>
<evidence type="ECO:0000259" key="3">
    <source>
        <dbReference type="Pfam" id="PF03358"/>
    </source>
</evidence>
<gene>
    <name evidence="4" type="primary">ywqN_1</name>
    <name evidence="4" type="ORF">CLRAG_18340</name>
</gene>
<evidence type="ECO:0000256" key="2">
    <source>
        <dbReference type="ARBA" id="ARBA00022643"/>
    </source>
</evidence>
<dbReference type="InterPro" id="IPR029039">
    <property type="entry name" value="Flavoprotein-like_sf"/>
</dbReference>
<dbReference type="Pfam" id="PF03358">
    <property type="entry name" value="FMN_red"/>
    <property type="match status" value="1"/>
</dbReference>
<evidence type="ECO:0000256" key="1">
    <source>
        <dbReference type="ARBA" id="ARBA00022630"/>
    </source>
</evidence>
<dbReference type="EC" id="1.-.-.-" evidence="4"/>
<dbReference type="PATRIC" id="fig|1353534.3.peg.1875"/>
<dbReference type="RefSeq" id="WP_065078137.1">
    <property type="nucleotide sequence ID" value="NZ_LROS01000017.1"/>
</dbReference>
<evidence type="ECO:0000313" key="4">
    <source>
        <dbReference type="EMBL" id="OBR93931.1"/>
    </source>
</evidence>
<proteinExistence type="predicted"/>
<dbReference type="InterPro" id="IPR051796">
    <property type="entry name" value="ISF_SsuE-like"/>
</dbReference>
<evidence type="ECO:0000313" key="5">
    <source>
        <dbReference type="Proteomes" id="UP000093954"/>
    </source>
</evidence>
<comment type="caution">
    <text evidence="4">The sequence shown here is derived from an EMBL/GenBank/DDBJ whole genome shotgun (WGS) entry which is preliminary data.</text>
</comment>
<dbReference type="AlphaFoldDB" id="A0A1A6AV16"/>
<accession>A0A1A6AV16</accession>
<dbReference type="GO" id="GO:0016491">
    <property type="term" value="F:oxidoreductase activity"/>
    <property type="evidence" value="ECO:0007669"/>
    <property type="project" value="UniProtKB-KW"/>
</dbReference>
<reference evidence="4 5" key="1">
    <citation type="journal article" date="2012" name="Front. Microbiol.">
        <title>Draft Genome Sequence of the Virulent Strain 01-B526 of the Fish Pathogen Aeromonas salmonicida.</title>
        <authorList>
            <person name="Charette S.J."/>
            <person name="Brochu F."/>
            <person name="Boyle B."/>
            <person name="Filion G."/>
            <person name="Tanaka K.H."/>
            <person name="Derome N."/>
        </authorList>
    </citation>
    <scope>NUCLEOTIDE SEQUENCE [LARGE SCALE GENOMIC DNA]</scope>
    <source>
        <strain evidence="4 5">P11</strain>
    </source>
</reference>
<dbReference type="PANTHER" id="PTHR43278">
    <property type="entry name" value="NAD(P)H-DEPENDENT FMN-CONTAINING OXIDOREDUCTASE YWQN-RELATED"/>
    <property type="match status" value="1"/>
</dbReference>
<keyword evidence="1" id="KW-0285">Flavoprotein</keyword>
<dbReference type="InterPro" id="IPR005025">
    <property type="entry name" value="FMN_Rdtase-like_dom"/>
</dbReference>
<keyword evidence="4" id="KW-0560">Oxidoreductase</keyword>
<sequence length="178" mass="19933">MRKILILLGSPRKNGNTAALAEAFSNGAKESGHEVTTYWLGDATINPCKACDYCQRNNGKCIQKDSMTELYKLLQNHDTIVIASPVYYLGFPGSIKNVIDRTYAESVRGRKIKYSILLTAACKEDSWVTNILTDYYKELTKYIGVENLGIVSGRGVEKPAEVKDTKWIEEAFQLGKRI</sequence>
<protein>
    <submittedName>
        <fullName evidence="4">Putative NAD(P)H-dependent FMN-containing oxidoreductase YwqN</fullName>
        <ecNumber evidence="4">1.-.-.-</ecNumber>
    </submittedName>
</protein>
<dbReference type="EMBL" id="LROS01000017">
    <property type="protein sequence ID" value="OBR93931.1"/>
    <property type="molecule type" value="Genomic_DNA"/>
</dbReference>
<keyword evidence="5" id="KW-1185">Reference proteome</keyword>
<dbReference type="SUPFAM" id="SSF52218">
    <property type="entry name" value="Flavoproteins"/>
    <property type="match status" value="1"/>
</dbReference>
<dbReference type="PANTHER" id="PTHR43278:SF2">
    <property type="entry name" value="IRON-SULFUR FLAVOPROTEIN"/>
    <property type="match status" value="1"/>
</dbReference>
<name>A0A1A6AV16_9CLOT</name>
<dbReference type="Gene3D" id="3.40.50.360">
    <property type="match status" value="1"/>
</dbReference>
<feature type="domain" description="NADPH-dependent FMN reductase-like" evidence="3">
    <location>
        <begin position="3"/>
        <end position="104"/>
    </location>
</feature>